<evidence type="ECO:0008006" key="3">
    <source>
        <dbReference type="Google" id="ProtNLM"/>
    </source>
</evidence>
<reference evidence="1 2" key="1">
    <citation type="submission" date="2019-04" db="EMBL/GenBank/DDBJ databases">
        <title>Azoarcus nasutitermitis sp. nov. isolated from termite nest.</title>
        <authorList>
            <person name="Lin S.-Y."/>
            <person name="Hameed A."/>
            <person name="Hsu Y.-H."/>
            <person name="Young C.-C."/>
        </authorList>
    </citation>
    <scope>NUCLEOTIDE SEQUENCE [LARGE SCALE GENOMIC DNA]</scope>
    <source>
        <strain evidence="1 2">CC-YHH838</strain>
    </source>
</reference>
<gene>
    <name evidence="1" type="ORF">E6C76_11885</name>
</gene>
<evidence type="ECO:0000313" key="2">
    <source>
        <dbReference type="Proteomes" id="UP000308430"/>
    </source>
</evidence>
<name>A0A4S4AY14_9RHOO</name>
<dbReference type="OrthoDB" id="8526647at2"/>
<comment type="caution">
    <text evidence="1">The sequence shown here is derived from an EMBL/GenBank/DDBJ whole genome shotgun (WGS) entry which is preliminary data.</text>
</comment>
<keyword evidence="2" id="KW-1185">Reference proteome</keyword>
<dbReference type="AlphaFoldDB" id="A0A4S4AY14"/>
<dbReference type="Proteomes" id="UP000308430">
    <property type="component" value="Unassembled WGS sequence"/>
</dbReference>
<sequence>MNVDDAGTLEKGGAKLEFGWSKDDKAKGLEAAAGFGPIDNVEVELGLARTRDSSVSPSETTHGHGLAIKWVPLQSETGLSAGLKYEYGRDRLDGVSTRVHGLTGLLTWAFDGGQLVHVNLGREIAHERGDSEGANTWGVGLDLPLTEQFHFIVETFGVEHDGPDRAVGLRYEILDGLKVSGAVGRGNGRNFANAGIAWEF</sequence>
<protein>
    <recommendedName>
        <fullName evidence="3">Porin domain-containing protein</fullName>
    </recommendedName>
</protein>
<organism evidence="1 2">
    <name type="scientific">Pseudothauera nasutitermitis</name>
    <dbReference type="NCBI Taxonomy" id="2565930"/>
    <lineage>
        <taxon>Bacteria</taxon>
        <taxon>Pseudomonadati</taxon>
        <taxon>Pseudomonadota</taxon>
        <taxon>Betaproteobacteria</taxon>
        <taxon>Rhodocyclales</taxon>
        <taxon>Zoogloeaceae</taxon>
        <taxon>Pseudothauera</taxon>
    </lineage>
</organism>
<evidence type="ECO:0000313" key="1">
    <source>
        <dbReference type="EMBL" id="THF65002.1"/>
    </source>
</evidence>
<proteinExistence type="predicted"/>
<dbReference type="EMBL" id="SSOC01000004">
    <property type="protein sequence ID" value="THF65002.1"/>
    <property type="molecule type" value="Genomic_DNA"/>
</dbReference>
<accession>A0A4S4AY14</accession>